<evidence type="ECO:0000313" key="2">
    <source>
        <dbReference type="EMBL" id="MBB3874808.1"/>
    </source>
</evidence>
<dbReference type="EMBL" id="JACIDB010000001">
    <property type="protein sequence ID" value="MBB3874808.1"/>
    <property type="molecule type" value="Genomic_DNA"/>
</dbReference>
<gene>
    <name evidence="2" type="ORF">GGR47_001024</name>
</gene>
<reference evidence="2 3" key="1">
    <citation type="submission" date="2020-08" db="EMBL/GenBank/DDBJ databases">
        <title>Genomic Encyclopedia of Type Strains, Phase IV (KMG-IV): sequencing the most valuable type-strain genomes for metagenomic binning, comparative biology and taxonomic classification.</title>
        <authorList>
            <person name="Goeker M."/>
        </authorList>
    </citation>
    <scope>NUCLEOTIDE SEQUENCE [LARGE SCALE GENOMIC DNA]</scope>
    <source>
        <strain evidence="2 3">DSM 15581</strain>
    </source>
</reference>
<keyword evidence="1" id="KW-0812">Transmembrane</keyword>
<comment type="caution">
    <text evidence="2">The sequence shown here is derived from an EMBL/GenBank/DDBJ whole genome shotgun (WGS) entry which is preliminary data.</text>
</comment>
<accession>A0AAW3TNU0</accession>
<dbReference type="RefSeq" id="WP_167509711.1">
    <property type="nucleotide sequence ID" value="NZ_JACIDB010000001.1"/>
</dbReference>
<evidence type="ECO:0000256" key="1">
    <source>
        <dbReference type="SAM" id="Phobius"/>
    </source>
</evidence>
<name>A0AAW3TNU0_9SPHN</name>
<organism evidence="2 3">
    <name type="scientific">Sphingomonas aquatilis</name>
    <dbReference type="NCBI Taxonomy" id="93063"/>
    <lineage>
        <taxon>Bacteria</taxon>
        <taxon>Pseudomonadati</taxon>
        <taxon>Pseudomonadota</taxon>
        <taxon>Alphaproteobacteria</taxon>
        <taxon>Sphingomonadales</taxon>
        <taxon>Sphingomonadaceae</taxon>
        <taxon>Sphingomonas</taxon>
    </lineage>
</organism>
<evidence type="ECO:0000313" key="3">
    <source>
        <dbReference type="Proteomes" id="UP000528945"/>
    </source>
</evidence>
<dbReference type="Proteomes" id="UP000528945">
    <property type="component" value="Unassembled WGS sequence"/>
</dbReference>
<keyword evidence="1" id="KW-1133">Transmembrane helix</keyword>
<dbReference type="AlphaFoldDB" id="A0AAW3TNU0"/>
<protein>
    <submittedName>
        <fullName evidence="2">Uncharacterized protein</fullName>
    </submittedName>
</protein>
<keyword evidence="3" id="KW-1185">Reference proteome</keyword>
<feature type="transmembrane region" description="Helical" evidence="1">
    <location>
        <begin position="25"/>
        <end position="46"/>
    </location>
</feature>
<keyword evidence="1" id="KW-0472">Membrane</keyword>
<proteinExistence type="predicted"/>
<sequence>MTNAPLIAGTHSGTHDHRATPLTGVMIGTGISLFLWAMILAVVFAVR</sequence>